<dbReference type="Proteomes" id="UP000198984">
    <property type="component" value="Unassembled WGS sequence"/>
</dbReference>
<keyword evidence="1" id="KW-0175">Coiled coil</keyword>
<dbReference type="Gene3D" id="1.20.5.340">
    <property type="match status" value="1"/>
</dbReference>
<proteinExistence type="predicted"/>
<gene>
    <name evidence="2" type="ORF">SAMN04488505_111260</name>
</gene>
<name>A0A1H8I773_9BACT</name>
<dbReference type="RefSeq" id="WP_089920470.1">
    <property type="nucleotide sequence ID" value="NZ_FOBB01000011.1"/>
</dbReference>
<evidence type="ECO:0000256" key="1">
    <source>
        <dbReference type="SAM" id="Coils"/>
    </source>
</evidence>
<protein>
    <submittedName>
        <fullName evidence="2">Uncharacterized protein</fullName>
    </submittedName>
</protein>
<organism evidence="2 3">
    <name type="scientific">Chitinophaga rupis</name>
    <dbReference type="NCBI Taxonomy" id="573321"/>
    <lineage>
        <taxon>Bacteria</taxon>
        <taxon>Pseudomonadati</taxon>
        <taxon>Bacteroidota</taxon>
        <taxon>Chitinophagia</taxon>
        <taxon>Chitinophagales</taxon>
        <taxon>Chitinophagaceae</taxon>
        <taxon>Chitinophaga</taxon>
    </lineage>
</organism>
<sequence>MANFLKKALGLFVEFEPNESSSSKAEVNLSQKFPLGNIKGQPAVTISEADIDKFEQHFSALFERSNLPGPDYFEFWKMMETLEAHVPDEKTRMAAVFATLSVQGLNKQKLLETAAQYKTIVEKDRADFEKAANEKALAEVQGRQQQLSDLEKKVAQNAETIKRLTEEITAAQQQMGQMKAQISEQEQKIAGSRQGYQLACNAMINKIETDLQKIQTSL</sequence>
<dbReference type="STRING" id="573321.SAMN04488505_111260"/>
<evidence type="ECO:0000313" key="2">
    <source>
        <dbReference type="EMBL" id="SEN64279.1"/>
    </source>
</evidence>
<dbReference type="OrthoDB" id="1160770at2"/>
<dbReference type="EMBL" id="FOBB01000011">
    <property type="protein sequence ID" value="SEN64279.1"/>
    <property type="molecule type" value="Genomic_DNA"/>
</dbReference>
<keyword evidence="3" id="KW-1185">Reference proteome</keyword>
<reference evidence="2 3" key="1">
    <citation type="submission" date="2016-10" db="EMBL/GenBank/DDBJ databases">
        <authorList>
            <person name="de Groot N.N."/>
        </authorList>
    </citation>
    <scope>NUCLEOTIDE SEQUENCE [LARGE SCALE GENOMIC DNA]</scope>
    <source>
        <strain evidence="2 3">DSM 21039</strain>
    </source>
</reference>
<accession>A0A1H8I773</accession>
<evidence type="ECO:0000313" key="3">
    <source>
        <dbReference type="Proteomes" id="UP000198984"/>
    </source>
</evidence>
<feature type="coiled-coil region" evidence="1">
    <location>
        <begin position="133"/>
        <end position="188"/>
    </location>
</feature>
<dbReference type="AlphaFoldDB" id="A0A1H8I773"/>